<dbReference type="InterPro" id="IPR050992">
    <property type="entry name" value="CheZ_family_phosphatases"/>
</dbReference>
<sequence length="205" mass="22467">MLEKLNDSQLDFLKEIGNIGSGNAATALSTMIGKKVDISVPSTKVVPISQIPFIFENPEEIVCAIKMKMREDVEGEILLILNSKTVKEITKILTGNSLEDITSLDEFSSSMLKEIGNIMCGSYVTALSGFTSFFINPDPPELAVDMISAVLAEVSLSVSTTEDYILLIETSIKIEGIDKELTGYLLLLPNEESLEKILKKLGMWN</sequence>
<evidence type="ECO:0000259" key="3">
    <source>
        <dbReference type="Pfam" id="PF04509"/>
    </source>
</evidence>
<accession>A0A841GH53</accession>
<protein>
    <submittedName>
        <fullName evidence="4">Chemotaxis protein CheC</fullName>
    </submittedName>
</protein>
<keyword evidence="5" id="KW-1185">Reference proteome</keyword>
<feature type="domain" description="CheC-like protein" evidence="3">
    <location>
        <begin position="9"/>
        <end position="44"/>
    </location>
</feature>
<dbReference type="GO" id="GO:0006935">
    <property type="term" value="P:chemotaxis"/>
    <property type="evidence" value="ECO:0007669"/>
    <property type="project" value="UniProtKB-KW"/>
</dbReference>
<keyword evidence="1" id="KW-0145">Chemotaxis</keyword>
<gene>
    <name evidence="4" type="ORF">HNP65_000099</name>
</gene>
<dbReference type="PANTHER" id="PTHR43693">
    <property type="entry name" value="PROTEIN PHOSPHATASE CHEZ"/>
    <property type="match status" value="1"/>
</dbReference>
<keyword evidence="2" id="KW-0378">Hydrolase</keyword>
<dbReference type="RefSeq" id="WP_184618453.1">
    <property type="nucleotide sequence ID" value="NZ_JACHEX010000001.1"/>
</dbReference>
<dbReference type="GO" id="GO:0016787">
    <property type="term" value="F:hydrolase activity"/>
    <property type="evidence" value="ECO:0007669"/>
    <property type="project" value="UniProtKB-KW"/>
</dbReference>
<organism evidence="4 5">
    <name type="scientific">Thermosipho japonicus</name>
    <dbReference type="NCBI Taxonomy" id="90323"/>
    <lineage>
        <taxon>Bacteria</taxon>
        <taxon>Thermotogati</taxon>
        <taxon>Thermotogota</taxon>
        <taxon>Thermotogae</taxon>
        <taxon>Thermotogales</taxon>
        <taxon>Fervidobacteriaceae</taxon>
        <taxon>Thermosipho</taxon>
    </lineage>
</organism>
<dbReference type="AlphaFoldDB" id="A0A841GH53"/>
<dbReference type="Gene3D" id="3.40.1550.10">
    <property type="entry name" value="CheC-like"/>
    <property type="match status" value="1"/>
</dbReference>
<dbReference type="Proteomes" id="UP000555828">
    <property type="component" value="Unassembled WGS sequence"/>
</dbReference>
<dbReference type="CDD" id="cd17909">
    <property type="entry name" value="CheC_ClassI"/>
    <property type="match status" value="1"/>
</dbReference>
<comment type="caution">
    <text evidence="4">The sequence shown here is derived from an EMBL/GenBank/DDBJ whole genome shotgun (WGS) entry which is preliminary data.</text>
</comment>
<evidence type="ECO:0000256" key="1">
    <source>
        <dbReference type="ARBA" id="ARBA00022500"/>
    </source>
</evidence>
<reference evidence="4 5" key="1">
    <citation type="submission" date="2020-08" db="EMBL/GenBank/DDBJ databases">
        <title>Genomic Encyclopedia of Type Strains, Phase IV (KMG-IV): sequencing the most valuable type-strain genomes for metagenomic binning, comparative biology and taxonomic classification.</title>
        <authorList>
            <person name="Goeker M."/>
        </authorList>
    </citation>
    <scope>NUCLEOTIDE SEQUENCE [LARGE SCALE GENOMIC DNA]</scope>
    <source>
        <strain evidence="4 5">DSM 13481</strain>
    </source>
</reference>
<proteinExistence type="predicted"/>
<evidence type="ECO:0000313" key="4">
    <source>
        <dbReference type="EMBL" id="MBB6061677.1"/>
    </source>
</evidence>
<dbReference type="NCBIfam" id="NF041093">
    <property type="entry name" value="CheC_Thtogales"/>
    <property type="match status" value="1"/>
</dbReference>
<dbReference type="SUPFAM" id="SSF103039">
    <property type="entry name" value="CheC-like"/>
    <property type="match status" value="1"/>
</dbReference>
<name>A0A841GH53_9BACT</name>
<dbReference type="Pfam" id="PF04509">
    <property type="entry name" value="CheC"/>
    <property type="match status" value="2"/>
</dbReference>
<dbReference type="InterPro" id="IPR028976">
    <property type="entry name" value="CheC-like_sf"/>
</dbReference>
<dbReference type="PANTHER" id="PTHR43693:SF1">
    <property type="entry name" value="PROTEIN PHOSPHATASE CHEZ"/>
    <property type="match status" value="1"/>
</dbReference>
<dbReference type="InterPro" id="IPR007597">
    <property type="entry name" value="CheC"/>
</dbReference>
<evidence type="ECO:0000313" key="5">
    <source>
        <dbReference type="Proteomes" id="UP000555828"/>
    </source>
</evidence>
<feature type="domain" description="CheC-like protein" evidence="3">
    <location>
        <begin position="107"/>
        <end position="142"/>
    </location>
</feature>
<evidence type="ECO:0000256" key="2">
    <source>
        <dbReference type="ARBA" id="ARBA00022801"/>
    </source>
</evidence>
<dbReference type="InterPro" id="IPR053645">
    <property type="entry name" value="CheY-P_phosphatase_CheC"/>
</dbReference>
<dbReference type="EMBL" id="JACHEX010000001">
    <property type="protein sequence ID" value="MBB6061677.1"/>
    <property type="molecule type" value="Genomic_DNA"/>
</dbReference>